<name>A0A1G2RUD9_9BACT</name>
<sequence>MLYKPFTFIHKIYPAKDVYAHCDIPCGIYTPEPARTAARTVVRMVQLIQELEPPNFANFNAETAKGKANSLGRYIHVKEEHAQICKKELLVLWTDYFKPQHLEMFPNLHDTFWKAAKLCSKNKQEVNMEAAQELIRVVEEIAQMFQKAAAQQ</sequence>
<dbReference type="SUPFAM" id="SSF109770">
    <property type="entry name" value="Nickel-containing superoxide dismutase, NiSOD"/>
    <property type="match status" value="1"/>
</dbReference>
<gene>
    <name evidence="1" type="ORF">A3J30_00130</name>
</gene>
<reference evidence="1 2" key="1">
    <citation type="journal article" date="2016" name="Nat. Commun.">
        <title>Thousands of microbial genomes shed light on interconnected biogeochemical processes in an aquifer system.</title>
        <authorList>
            <person name="Anantharaman K."/>
            <person name="Brown C.T."/>
            <person name="Hug L.A."/>
            <person name="Sharon I."/>
            <person name="Castelle C.J."/>
            <person name="Probst A.J."/>
            <person name="Thomas B.C."/>
            <person name="Singh A."/>
            <person name="Wilkins M.J."/>
            <person name="Karaoz U."/>
            <person name="Brodie E.L."/>
            <person name="Williams K.H."/>
            <person name="Hubbard S.S."/>
            <person name="Banfield J.F."/>
        </authorList>
    </citation>
    <scope>NUCLEOTIDE SEQUENCE [LARGE SCALE GENOMIC DNA]</scope>
</reference>
<dbReference type="InterPro" id="IPR014123">
    <property type="entry name" value="Superoxide_dismutase_Ni-type"/>
</dbReference>
<evidence type="ECO:0000313" key="2">
    <source>
        <dbReference type="Proteomes" id="UP000178222"/>
    </source>
</evidence>
<accession>A0A1G2RUD9</accession>
<protein>
    <submittedName>
        <fullName evidence="1">Superoxide dismutase, Ni</fullName>
    </submittedName>
</protein>
<dbReference type="GO" id="GO:0004784">
    <property type="term" value="F:superoxide dismutase activity"/>
    <property type="evidence" value="ECO:0007669"/>
    <property type="project" value="InterPro"/>
</dbReference>
<dbReference type="Pfam" id="PF09055">
    <property type="entry name" value="Sod_Ni"/>
    <property type="match status" value="1"/>
</dbReference>
<dbReference type="InterPro" id="IPR036502">
    <property type="entry name" value="NiSOD_sf"/>
</dbReference>
<dbReference type="EMBL" id="MHUL01000034">
    <property type="protein sequence ID" value="OHA76427.1"/>
    <property type="molecule type" value="Genomic_DNA"/>
</dbReference>
<dbReference type="Gene3D" id="1.20.120.400">
    <property type="entry name" value="Nickel-containing superoxide dismutase"/>
    <property type="match status" value="1"/>
</dbReference>
<dbReference type="GO" id="GO:0016151">
    <property type="term" value="F:nickel cation binding"/>
    <property type="evidence" value="ECO:0007669"/>
    <property type="project" value="InterPro"/>
</dbReference>
<dbReference type="NCBIfam" id="TIGR02753">
    <property type="entry name" value="sodN"/>
    <property type="match status" value="1"/>
</dbReference>
<proteinExistence type="predicted"/>
<dbReference type="AlphaFoldDB" id="A0A1G2RUD9"/>
<organism evidence="1 2">
    <name type="scientific">Candidatus Wildermuthbacteria bacterium RIFCSPLOWO2_02_FULL_47_9c</name>
    <dbReference type="NCBI Taxonomy" id="1802466"/>
    <lineage>
        <taxon>Bacteria</taxon>
        <taxon>Candidatus Wildermuthiibacteriota</taxon>
    </lineage>
</organism>
<evidence type="ECO:0000313" key="1">
    <source>
        <dbReference type="EMBL" id="OHA76427.1"/>
    </source>
</evidence>
<dbReference type="Proteomes" id="UP000178222">
    <property type="component" value="Unassembled WGS sequence"/>
</dbReference>
<comment type="caution">
    <text evidence="1">The sequence shown here is derived from an EMBL/GenBank/DDBJ whole genome shotgun (WGS) entry which is preliminary data.</text>
</comment>